<comment type="subcellular location">
    <subcellularLocation>
        <location evidence="1">Membrane</location>
        <topology evidence="1">Multi-pass membrane protein</topology>
    </subcellularLocation>
</comment>
<evidence type="ECO:0000256" key="8">
    <source>
        <dbReference type="SAM" id="Phobius"/>
    </source>
</evidence>
<evidence type="ECO:0000256" key="1">
    <source>
        <dbReference type="ARBA" id="ARBA00004141"/>
    </source>
</evidence>
<organism evidence="10 13">
    <name type="scientific">Paraburkholderia bryophila</name>
    <dbReference type="NCBI Taxonomy" id="420952"/>
    <lineage>
        <taxon>Bacteria</taxon>
        <taxon>Pseudomonadati</taxon>
        <taxon>Pseudomonadota</taxon>
        <taxon>Betaproteobacteria</taxon>
        <taxon>Burkholderiales</taxon>
        <taxon>Burkholderiaceae</taxon>
        <taxon>Paraburkholderia</taxon>
    </lineage>
</organism>
<comment type="caution">
    <text evidence="10">The sequence shown here is derived from an EMBL/GenBank/DDBJ whole genome shotgun (WGS) entry which is preliminary data.</text>
</comment>
<keyword evidence="6 8" id="KW-0472">Membrane</keyword>
<dbReference type="Gene3D" id="1.10.287.70">
    <property type="match status" value="1"/>
</dbReference>
<sequence length="138" mass="14676">MADPSAHGNARAQIRPHDAIAEFTRLLWLLRHILAMLLALFFLLSIAMYYLGGTVGATSRAPSSIGETFYFCAVTALTIGYGDVVPTSALGRIIAVLLGLLGVLLTGVVTACAVYSIQFAAQRAGLLHRQTRTADSDP</sequence>
<proteinExistence type="predicted"/>
<protein>
    <submittedName>
        <fullName evidence="10">Voltage-gated potassium channel</fullName>
    </submittedName>
</protein>
<dbReference type="InterPro" id="IPR013099">
    <property type="entry name" value="K_chnl_dom"/>
</dbReference>
<name>A0A7Y9W5N7_9BURK</name>
<evidence type="ECO:0000256" key="5">
    <source>
        <dbReference type="ARBA" id="ARBA00023065"/>
    </source>
</evidence>
<evidence type="ECO:0000313" key="12">
    <source>
        <dbReference type="Proteomes" id="UP000540929"/>
    </source>
</evidence>
<evidence type="ECO:0000313" key="10">
    <source>
        <dbReference type="EMBL" id="NYH14729.1"/>
    </source>
</evidence>
<evidence type="ECO:0000313" key="13">
    <source>
        <dbReference type="Proteomes" id="UP000572540"/>
    </source>
</evidence>
<keyword evidence="2" id="KW-0813">Transport</keyword>
<evidence type="ECO:0000259" key="9">
    <source>
        <dbReference type="Pfam" id="PF07885"/>
    </source>
</evidence>
<gene>
    <name evidence="11" type="ORF">GGD40_006521</name>
    <name evidence="10" type="ORF">GGD41_001957</name>
</gene>
<dbReference type="GO" id="GO:0005249">
    <property type="term" value="F:voltage-gated potassium channel activity"/>
    <property type="evidence" value="ECO:0007669"/>
    <property type="project" value="InterPro"/>
</dbReference>
<keyword evidence="7 10" id="KW-0407">Ion channel</keyword>
<evidence type="ECO:0000256" key="3">
    <source>
        <dbReference type="ARBA" id="ARBA00022692"/>
    </source>
</evidence>
<dbReference type="RefSeq" id="WP_179710193.1">
    <property type="nucleotide sequence ID" value="NZ_JACCAS010000002.1"/>
</dbReference>
<dbReference type="Proteomes" id="UP000572540">
    <property type="component" value="Unassembled WGS sequence"/>
</dbReference>
<dbReference type="GO" id="GO:0008076">
    <property type="term" value="C:voltage-gated potassium channel complex"/>
    <property type="evidence" value="ECO:0007669"/>
    <property type="project" value="InterPro"/>
</dbReference>
<dbReference type="EMBL" id="JACCAS010000002">
    <property type="protein sequence ID" value="NYH26950.1"/>
    <property type="molecule type" value="Genomic_DNA"/>
</dbReference>
<feature type="transmembrane region" description="Helical" evidence="8">
    <location>
        <begin position="64"/>
        <end position="81"/>
    </location>
</feature>
<dbReference type="AlphaFoldDB" id="A0A7Y9W5N7"/>
<feature type="domain" description="Potassium channel" evidence="9">
    <location>
        <begin position="42"/>
        <end position="112"/>
    </location>
</feature>
<accession>A0A7Y9W5N7</accession>
<evidence type="ECO:0000256" key="7">
    <source>
        <dbReference type="ARBA" id="ARBA00023303"/>
    </source>
</evidence>
<dbReference type="Proteomes" id="UP000540929">
    <property type="component" value="Unassembled WGS sequence"/>
</dbReference>
<dbReference type="PANTHER" id="PTHR11537">
    <property type="entry name" value="VOLTAGE-GATED POTASSIUM CHANNEL"/>
    <property type="match status" value="1"/>
</dbReference>
<dbReference type="Pfam" id="PF07885">
    <property type="entry name" value="Ion_trans_2"/>
    <property type="match status" value="1"/>
</dbReference>
<evidence type="ECO:0000256" key="6">
    <source>
        <dbReference type="ARBA" id="ARBA00023136"/>
    </source>
</evidence>
<keyword evidence="3 8" id="KW-0812">Transmembrane</keyword>
<dbReference type="SUPFAM" id="SSF81324">
    <property type="entry name" value="Voltage-gated potassium channels"/>
    <property type="match status" value="1"/>
</dbReference>
<dbReference type="EMBL" id="JACCAU010000001">
    <property type="protein sequence ID" value="NYH14729.1"/>
    <property type="molecule type" value="Genomic_DNA"/>
</dbReference>
<evidence type="ECO:0000313" key="11">
    <source>
        <dbReference type="EMBL" id="NYH26950.1"/>
    </source>
</evidence>
<reference evidence="12 13" key="1">
    <citation type="submission" date="2020-07" db="EMBL/GenBank/DDBJ databases">
        <title>Exploring microbial biodiversity for novel pathways involved in the catabolism of aromatic compounds derived from lignin.</title>
        <authorList>
            <person name="Elkins J."/>
        </authorList>
    </citation>
    <scope>NUCLEOTIDE SEQUENCE [LARGE SCALE GENOMIC DNA]</scope>
    <source>
        <strain evidence="10 13">H2C3B</strain>
        <strain evidence="11 12">H2C3C</strain>
    </source>
</reference>
<evidence type="ECO:0000256" key="2">
    <source>
        <dbReference type="ARBA" id="ARBA00022448"/>
    </source>
</evidence>
<evidence type="ECO:0000256" key="4">
    <source>
        <dbReference type="ARBA" id="ARBA00022989"/>
    </source>
</evidence>
<feature type="transmembrane region" description="Helical" evidence="8">
    <location>
        <begin position="33"/>
        <end position="52"/>
    </location>
</feature>
<dbReference type="PANTHER" id="PTHR11537:SF254">
    <property type="entry name" value="POTASSIUM VOLTAGE-GATED CHANNEL PROTEIN SHAB"/>
    <property type="match status" value="1"/>
</dbReference>
<feature type="transmembrane region" description="Helical" evidence="8">
    <location>
        <begin position="93"/>
        <end position="117"/>
    </location>
</feature>
<keyword evidence="4 8" id="KW-1133">Transmembrane helix</keyword>
<dbReference type="InterPro" id="IPR028325">
    <property type="entry name" value="VG_K_chnl"/>
</dbReference>
<keyword evidence="5" id="KW-0406">Ion transport</keyword>
<keyword evidence="12" id="KW-1185">Reference proteome</keyword>
<dbReference type="GO" id="GO:0001508">
    <property type="term" value="P:action potential"/>
    <property type="evidence" value="ECO:0007669"/>
    <property type="project" value="TreeGrafter"/>
</dbReference>